<proteinExistence type="predicted"/>
<name>A0A833V2P1_9POAL</name>
<dbReference type="AlphaFoldDB" id="A0A833V2P1"/>
<protein>
    <submittedName>
        <fullName evidence="2">S-adenosyl-L-methionine-dependent methyltransferases superfamily protein isoform 3</fullName>
    </submittedName>
</protein>
<dbReference type="GO" id="GO:0032259">
    <property type="term" value="P:methylation"/>
    <property type="evidence" value="ECO:0007669"/>
    <property type="project" value="UniProtKB-KW"/>
</dbReference>
<keyword evidence="2" id="KW-0808">Transferase</keyword>
<evidence type="ECO:0000313" key="2">
    <source>
        <dbReference type="EMBL" id="KAF3321282.1"/>
    </source>
</evidence>
<keyword evidence="2" id="KW-0489">Methyltransferase</keyword>
<dbReference type="GO" id="GO:0008168">
    <property type="term" value="F:methyltransferase activity"/>
    <property type="evidence" value="ECO:0007669"/>
    <property type="project" value="UniProtKB-KW"/>
</dbReference>
<evidence type="ECO:0000313" key="3">
    <source>
        <dbReference type="Proteomes" id="UP000623129"/>
    </source>
</evidence>
<evidence type="ECO:0000256" key="1">
    <source>
        <dbReference type="SAM" id="MobiDB-lite"/>
    </source>
</evidence>
<accession>A0A833V2P1</accession>
<dbReference type="Proteomes" id="UP000623129">
    <property type="component" value="Unassembled WGS sequence"/>
</dbReference>
<reference evidence="2" key="1">
    <citation type="submission" date="2020-01" db="EMBL/GenBank/DDBJ databases">
        <title>Genome sequence of Kobresia littledalei, the first chromosome-level genome in the family Cyperaceae.</title>
        <authorList>
            <person name="Qu G."/>
        </authorList>
    </citation>
    <scope>NUCLEOTIDE SEQUENCE</scope>
    <source>
        <strain evidence="2">C.B.Clarke</strain>
        <tissue evidence="2">Leaf</tissue>
    </source>
</reference>
<comment type="caution">
    <text evidence="2">The sequence shown here is derived from an EMBL/GenBank/DDBJ whole genome shotgun (WGS) entry which is preliminary data.</text>
</comment>
<dbReference type="EMBL" id="SWLB01000027">
    <property type="protein sequence ID" value="KAF3321282.1"/>
    <property type="molecule type" value="Genomic_DNA"/>
</dbReference>
<keyword evidence="3" id="KW-1185">Reference proteome</keyword>
<gene>
    <name evidence="2" type="ORF">FCM35_KLT14535</name>
</gene>
<feature type="region of interest" description="Disordered" evidence="1">
    <location>
        <begin position="1"/>
        <end position="20"/>
    </location>
</feature>
<organism evidence="2 3">
    <name type="scientific">Carex littledalei</name>
    <dbReference type="NCBI Taxonomy" id="544730"/>
    <lineage>
        <taxon>Eukaryota</taxon>
        <taxon>Viridiplantae</taxon>
        <taxon>Streptophyta</taxon>
        <taxon>Embryophyta</taxon>
        <taxon>Tracheophyta</taxon>
        <taxon>Spermatophyta</taxon>
        <taxon>Magnoliopsida</taxon>
        <taxon>Liliopsida</taxon>
        <taxon>Poales</taxon>
        <taxon>Cyperaceae</taxon>
        <taxon>Cyperoideae</taxon>
        <taxon>Cariceae</taxon>
        <taxon>Carex</taxon>
        <taxon>Carex subgen. Euthyceras</taxon>
    </lineage>
</organism>
<sequence>MSMGSTVTTLHPSSLAQSHHSISLSAPRSILAIPRSRLSSLSLALVRSAPDTPPAAATETQEEPFSILSALSSKYNDSIMVIDTPSARFLLLDSSRKPFSFLLSPV</sequence>